<gene>
    <name evidence="1" type="ORF">BCR32DRAFT_244888</name>
</gene>
<proteinExistence type="predicted"/>
<accession>A0A1Y1X6P5</accession>
<name>A0A1Y1X6P5_9FUNG</name>
<dbReference type="Proteomes" id="UP000193944">
    <property type="component" value="Unassembled WGS sequence"/>
</dbReference>
<dbReference type="InterPro" id="IPR035992">
    <property type="entry name" value="Ricin_B-like_lectins"/>
</dbReference>
<protein>
    <submittedName>
        <fullName evidence="1">Uncharacterized protein</fullName>
    </submittedName>
</protein>
<reference evidence="1 2" key="2">
    <citation type="submission" date="2016-08" db="EMBL/GenBank/DDBJ databases">
        <title>Pervasive Adenine N6-methylation of Active Genes in Fungi.</title>
        <authorList>
            <consortium name="DOE Joint Genome Institute"/>
            <person name="Mondo S.J."/>
            <person name="Dannebaum R.O."/>
            <person name="Kuo R.C."/>
            <person name="Labutti K."/>
            <person name="Haridas S."/>
            <person name="Kuo A."/>
            <person name="Salamov A."/>
            <person name="Ahrendt S.R."/>
            <person name="Lipzen A."/>
            <person name="Sullivan W."/>
            <person name="Andreopoulos W.B."/>
            <person name="Clum A."/>
            <person name="Lindquist E."/>
            <person name="Daum C."/>
            <person name="Ramamoorthy G.K."/>
            <person name="Gryganskyi A."/>
            <person name="Culley D."/>
            <person name="Magnuson J.K."/>
            <person name="James T.Y."/>
            <person name="O'Malley M.A."/>
            <person name="Stajich J.E."/>
            <person name="Spatafora J.W."/>
            <person name="Visel A."/>
            <person name="Grigoriev I.V."/>
        </authorList>
    </citation>
    <scope>NUCLEOTIDE SEQUENCE [LARGE SCALE GENOMIC DNA]</scope>
    <source>
        <strain evidence="1 2">S4</strain>
    </source>
</reference>
<dbReference type="PROSITE" id="PS50231">
    <property type="entry name" value="RICIN_B_LECTIN"/>
    <property type="match status" value="1"/>
</dbReference>
<dbReference type="Gene3D" id="2.80.10.50">
    <property type="match status" value="2"/>
</dbReference>
<dbReference type="AlphaFoldDB" id="A0A1Y1X6P5"/>
<organism evidence="1 2">
    <name type="scientific">Anaeromyces robustus</name>
    <dbReference type="NCBI Taxonomy" id="1754192"/>
    <lineage>
        <taxon>Eukaryota</taxon>
        <taxon>Fungi</taxon>
        <taxon>Fungi incertae sedis</taxon>
        <taxon>Chytridiomycota</taxon>
        <taxon>Chytridiomycota incertae sedis</taxon>
        <taxon>Neocallimastigomycetes</taxon>
        <taxon>Neocallimastigales</taxon>
        <taxon>Neocallimastigaceae</taxon>
        <taxon>Anaeromyces</taxon>
    </lineage>
</organism>
<comment type="caution">
    <text evidence="1">The sequence shown here is derived from an EMBL/GenBank/DDBJ whole genome shotgun (WGS) entry which is preliminary data.</text>
</comment>
<dbReference type="SUPFAM" id="SSF50370">
    <property type="entry name" value="Ricin B-like lectins"/>
    <property type="match status" value="2"/>
</dbReference>
<sequence>MIDGNIWSLWDRNPNEVLNVETQEVWIYNKNLKKCLFAGAGGSAPTMSDCDDSNRFKWNVPVSGDGFYKSLNKNLCLNVNNINSGSVIMGDCNNEAVIMDIENSNNGDNIISPLDEASLSNVKYQTVWIYNKEYNLCLLSGSSESYRPLMYNCDDSDRSKWIIPSSGAGYFKTDYNKMNLYYGDVGRGTVVMKEKTNNYAIFKKVTISGNTFSIKSPIDGNRCLGFLDYSKDTKLNLNTCSTKSKDQQWEVRTSKPIY</sequence>
<dbReference type="OrthoDB" id="594598at2759"/>
<evidence type="ECO:0000313" key="1">
    <source>
        <dbReference type="EMBL" id="ORX81477.1"/>
    </source>
</evidence>
<dbReference type="EMBL" id="MCFG01000118">
    <property type="protein sequence ID" value="ORX81477.1"/>
    <property type="molecule type" value="Genomic_DNA"/>
</dbReference>
<keyword evidence="2" id="KW-1185">Reference proteome</keyword>
<reference evidence="1 2" key="1">
    <citation type="submission" date="2016-08" db="EMBL/GenBank/DDBJ databases">
        <title>A Parts List for Fungal Cellulosomes Revealed by Comparative Genomics.</title>
        <authorList>
            <consortium name="DOE Joint Genome Institute"/>
            <person name="Haitjema C.H."/>
            <person name="Gilmore S.P."/>
            <person name="Henske J.K."/>
            <person name="Solomon K.V."/>
            <person name="De Groot R."/>
            <person name="Kuo A."/>
            <person name="Mondo S.J."/>
            <person name="Salamov A.A."/>
            <person name="Labutti K."/>
            <person name="Zhao Z."/>
            <person name="Chiniquy J."/>
            <person name="Barry K."/>
            <person name="Brewer H.M."/>
            <person name="Purvine S.O."/>
            <person name="Wright A.T."/>
            <person name="Boxma B."/>
            <person name="Van Alen T."/>
            <person name="Hackstein J.H."/>
            <person name="Baker S.E."/>
            <person name="Grigoriev I.V."/>
            <person name="O'Malley M.A."/>
        </authorList>
    </citation>
    <scope>NUCLEOTIDE SEQUENCE [LARGE SCALE GENOMIC DNA]</scope>
    <source>
        <strain evidence="1 2">S4</strain>
    </source>
</reference>
<evidence type="ECO:0000313" key="2">
    <source>
        <dbReference type="Proteomes" id="UP000193944"/>
    </source>
</evidence>